<keyword evidence="4" id="KW-0547">Nucleotide-binding</keyword>
<protein>
    <recommendedName>
        <fullName evidence="2">non-specific protein-tyrosine kinase</fullName>
        <ecNumber evidence="2">2.7.10.2</ecNumber>
    </recommendedName>
</protein>
<dbReference type="PANTHER" id="PTHR32309">
    <property type="entry name" value="TYROSINE-PROTEIN KINASE"/>
    <property type="match status" value="1"/>
</dbReference>
<evidence type="ECO:0000256" key="8">
    <source>
        <dbReference type="ARBA" id="ARBA00051245"/>
    </source>
</evidence>
<gene>
    <name evidence="10" type="ORF">JFN88_00365</name>
</gene>
<comment type="caution">
    <text evidence="10">The sequence shown here is derived from an EMBL/GenBank/DDBJ whole genome shotgun (WGS) entry which is preliminary data.</text>
</comment>
<keyword evidence="6" id="KW-0067">ATP-binding</keyword>
<keyword evidence="7" id="KW-0829">Tyrosine-protein kinase</keyword>
<keyword evidence="3" id="KW-0808">Transferase</keyword>
<evidence type="ECO:0000313" key="10">
    <source>
        <dbReference type="EMBL" id="MBJ6359782.1"/>
    </source>
</evidence>
<dbReference type="GO" id="GO:0042802">
    <property type="term" value="F:identical protein binding"/>
    <property type="evidence" value="ECO:0007669"/>
    <property type="project" value="UniProtKB-ARBA"/>
</dbReference>
<accession>A0A934J3T2</accession>
<name>A0A934J3T2_9BACL</name>
<dbReference type="RefSeq" id="WP_199017311.1">
    <property type="nucleotide sequence ID" value="NZ_JAELUP010000001.1"/>
</dbReference>
<evidence type="ECO:0000256" key="3">
    <source>
        <dbReference type="ARBA" id="ARBA00022679"/>
    </source>
</evidence>
<dbReference type="SUPFAM" id="SSF52540">
    <property type="entry name" value="P-loop containing nucleoside triphosphate hydrolases"/>
    <property type="match status" value="1"/>
</dbReference>
<keyword evidence="11" id="KW-1185">Reference proteome</keyword>
<dbReference type="FunFam" id="3.40.50.300:FF:000527">
    <property type="entry name" value="Tyrosine-protein kinase etk"/>
    <property type="match status" value="1"/>
</dbReference>
<dbReference type="EMBL" id="JAELUP010000001">
    <property type="protein sequence ID" value="MBJ6359782.1"/>
    <property type="molecule type" value="Genomic_DNA"/>
</dbReference>
<reference evidence="10" key="1">
    <citation type="submission" date="2020-12" db="EMBL/GenBank/DDBJ databases">
        <authorList>
            <person name="Huq M.A."/>
        </authorList>
    </citation>
    <scope>NUCLEOTIDE SEQUENCE</scope>
    <source>
        <strain evidence="10">MAHUQ-46</strain>
    </source>
</reference>
<dbReference type="InterPro" id="IPR050445">
    <property type="entry name" value="Bact_polysacc_biosynth/exp"/>
</dbReference>
<dbReference type="GO" id="GO:0005886">
    <property type="term" value="C:plasma membrane"/>
    <property type="evidence" value="ECO:0007669"/>
    <property type="project" value="TreeGrafter"/>
</dbReference>
<dbReference type="Pfam" id="PF13614">
    <property type="entry name" value="AAA_31"/>
    <property type="match status" value="1"/>
</dbReference>
<organism evidence="10 11">
    <name type="scientific">Paenibacillus roseus</name>
    <dbReference type="NCBI Taxonomy" id="2798579"/>
    <lineage>
        <taxon>Bacteria</taxon>
        <taxon>Bacillati</taxon>
        <taxon>Bacillota</taxon>
        <taxon>Bacilli</taxon>
        <taxon>Bacillales</taxon>
        <taxon>Paenibacillaceae</taxon>
        <taxon>Paenibacillus</taxon>
    </lineage>
</organism>
<dbReference type="Gene3D" id="3.40.50.300">
    <property type="entry name" value="P-loop containing nucleotide triphosphate hydrolases"/>
    <property type="match status" value="1"/>
</dbReference>
<dbReference type="InterPro" id="IPR025669">
    <property type="entry name" value="AAA_dom"/>
</dbReference>
<dbReference type="InterPro" id="IPR027417">
    <property type="entry name" value="P-loop_NTPase"/>
</dbReference>
<feature type="domain" description="AAA" evidence="9">
    <location>
        <begin position="41"/>
        <end position="183"/>
    </location>
</feature>
<dbReference type="GO" id="GO:0004715">
    <property type="term" value="F:non-membrane spanning protein tyrosine kinase activity"/>
    <property type="evidence" value="ECO:0007669"/>
    <property type="project" value="UniProtKB-EC"/>
</dbReference>
<dbReference type="InterPro" id="IPR005702">
    <property type="entry name" value="Wzc-like_C"/>
</dbReference>
<dbReference type="CDD" id="cd05387">
    <property type="entry name" value="BY-kinase"/>
    <property type="match status" value="1"/>
</dbReference>
<evidence type="ECO:0000313" key="11">
    <source>
        <dbReference type="Proteomes" id="UP000640274"/>
    </source>
</evidence>
<evidence type="ECO:0000256" key="1">
    <source>
        <dbReference type="ARBA" id="ARBA00007316"/>
    </source>
</evidence>
<proteinExistence type="inferred from homology"/>
<evidence type="ECO:0000256" key="5">
    <source>
        <dbReference type="ARBA" id="ARBA00022777"/>
    </source>
</evidence>
<dbReference type="AlphaFoldDB" id="A0A934J3T2"/>
<evidence type="ECO:0000256" key="6">
    <source>
        <dbReference type="ARBA" id="ARBA00022840"/>
    </source>
</evidence>
<dbReference type="NCBIfam" id="TIGR01007">
    <property type="entry name" value="eps_fam"/>
    <property type="match status" value="1"/>
</dbReference>
<evidence type="ECO:0000256" key="2">
    <source>
        <dbReference type="ARBA" id="ARBA00011903"/>
    </source>
</evidence>
<sequence length="229" mass="25273">MSRLKLKAPLITETNPKSPISEAYKILRTNIEFSNLEENIRVIMVTSTKMNEGKSTTSANMAVTYAQSSKRVLLIDADMRKPTQHHIFNVSNREGLTSVLSNQKDLNDVIVSTSVPNLNMIPAGPVPPNPSEMLASARMDILLKKTKEFYDIIVIDTPPIMLVTDAQIVAAKSDGVVLVIDSGNVKKDAALKAKANLEHVKARVLGVVLNNINRKNAEGYYYYYGSNKL</sequence>
<evidence type="ECO:0000256" key="4">
    <source>
        <dbReference type="ARBA" id="ARBA00022741"/>
    </source>
</evidence>
<dbReference type="EC" id="2.7.10.2" evidence="2"/>
<comment type="catalytic activity">
    <reaction evidence="8">
        <text>L-tyrosyl-[protein] + ATP = O-phospho-L-tyrosyl-[protein] + ADP + H(+)</text>
        <dbReference type="Rhea" id="RHEA:10596"/>
        <dbReference type="Rhea" id="RHEA-COMP:10136"/>
        <dbReference type="Rhea" id="RHEA-COMP:20101"/>
        <dbReference type="ChEBI" id="CHEBI:15378"/>
        <dbReference type="ChEBI" id="CHEBI:30616"/>
        <dbReference type="ChEBI" id="CHEBI:46858"/>
        <dbReference type="ChEBI" id="CHEBI:61978"/>
        <dbReference type="ChEBI" id="CHEBI:456216"/>
        <dbReference type="EC" id="2.7.10.2"/>
    </reaction>
</comment>
<comment type="similarity">
    <text evidence="1">Belongs to the CpsD/CapB family.</text>
</comment>
<evidence type="ECO:0000256" key="7">
    <source>
        <dbReference type="ARBA" id="ARBA00023137"/>
    </source>
</evidence>
<dbReference type="Proteomes" id="UP000640274">
    <property type="component" value="Unassembled WGS sequence"/>
</dbReference>
<dbReference type="PANTHER" id="PTHR32309:SF13">
    <property type="entry name" value="FERRIC ENTEROBACTIN TRANSPORT PROTEIN FEPE"/>
    <property type="match status" value="1"/>
</dbReference>
<evidence type="ECO:0000259" key="9">
    <source>
        <dbReference type="Pfam" id="PF13614"/>
    </source>
</evidence>
<keyword evidence="5 10" id="KW-0418">Kinase</keyword>
<dbReference type="GO" id="GO:0005524">
    <property type="term" value="F:ATP binding"/>
    <property type="evidence" value="ECO:0007669"/>
    <property type="project" value="UniProtKB-KW"/>
</dbReference>